<sequence length="103" mass="11430">MSNKINGAREDEKHNQCCYKRAKEQRVLAVGARAVEGAVRRLGTSAARWREERGQEHGSAIRRGLDDNRAQARRRGGSSYDEPRSGEPTASKLRLGDGKDDHG</sequence>
<gene>
    <name evidence="2" type="primary">OSJNBa0062J13.19</name>
</gene>
<feature type="region of interest" description="Disordered" evidence="1">
    <location>
        <begin position="49"/>
        <end position="103"/>
    </location>
</feature>
<reference evidence="3" key="2">
    <citation type="journal article" date="2008" name="Nucleic Acids Res.">
        <title>The rice annotation project database (RAP-DB): 2008 update.</title>
        <authorList>
            <consortium name="The rice annotation project (RAP)"/>
        </authorList>
    </citation>
    <scope>GENOME REANNOTATION</scope>
    <source>
        <strain evidence="3">cv. Nipponbare</strain>
    </source>
</reference>
<organism evidence="2 3">
    <name type="scientific">Oryza sativa subsp. japonica</name>
    <name type="common">Rice</name>
    <dbReference type="NCBI Taxonomy" id="39947"/>
    <lineage>
        <taxon>Eukaryota</taxon>
        <taxon>Viridiplantae</taxon>
        <taxon>Streptophyta</taxon>
        <taxon>Embryophyta</taxon>
        <taxon>Tracheophyta</taxon>
        <taxon>Spermatophyta</taxon>
        <taxon>Magnoliopsida</taxon>
        <taxon>Liliopsida</taxon>
        <taxon>Poales</taxon>
        <taxon>Poaceae</taxon>
        <taxon>BOP clade</taxon>
        <taxon>Oryzoideae</taxon>
        <taxon>Oryzeae</taxon>
        <taxon>Oryzinae</taxon>
        <taxon>Oryza</taxon>
        <taxon>Oryza sativa</taxon>
    </lineage>
</organism>
<protein>
    <submittedName>
        <fullName evidence="2">Uncharacterized protein</fullName>
    </submittedName>
</protein>
<evidence type="ECO:0000313" key="3">
    <source>
        <dbReference type="Proteomes" id="UP000000763"/>
    </source>
</evidence>
<feature type="compositionally biased region" description="Basic and acidic residues" evidence="1">
    <location>
        <begin position="94"/>
        <end position="103"/>
    </location>
</feature>
<reference evidence="3" key="1">
    <citation type="journal article" date="2005" name="Nature">
        <title>The map-based sequence of the rice genome.</title>
        <authorList>
            <consortium name="International rice genome sequencing project (IRGSP)"/>
            <person name="Matsumoto T."/>
            <person name="Wu J."/>
            <person name="Kanamori H."/>
            <person name="Katayose Y."/>
            <person name="Fujisawa M."/>
            <person name="Namiki N."/>
            <person name="Mizuno H."/>
            <person name="Yamamoto K."/>
            <person name="Antonio B.A."/>
            <person name="Baba T."/>
            <person name="Sakata K."/>
            <person name="Nagamura Y."/>
            <person name="Aoki H."/>
            <person name="Arikawa K."/>
            <person name="Arita K."/>
            <person name="Bito T."/>
            <person name="Chiden Y."/>
            <person name="Fujitsuka N."/>
            <person name="Fukunaka R."/>
            <person name="Hamada M."/>
            <person name="Harada C."/>
            <person name="Hayashi A."/>
            <person name="Hijishita S."/>
            <person name="Honda M."/>
            <person name="Hosokawa S."/>
            <person name="Ichikawa Y."/>
            <person name="Idonuma A."/>
            <person name="Iijima M."/>
            <person name="Ikeda M."/>
            <person name="Ikeno M."/>
            <person name="Ito K."/>
            <person name="Ito S."/>
            <person name="Ito T."/>
            <person name="Ito Y."/>
            <person name="Ito Y."/>
            <person name="Iwabuchi A."/>
            <person name="Kamiya K."/>
            <person name="Karasawa W."/>
            <person name="Kurita K."/>
            <person name="Katagiri S."/>
            <person name="Kikuta A."/>
            <person name="Kobayashi H."/>
            <person name="Kobayashi N."/>
            <person name="Machita K."/>
            <person name="Maehara T."/>
            <person name="Masukawa M."/>
            <person name="Mizubayashi T."/>
            <person name="Mukai Y."/>
            <person name="Nagasaki H."/>
            <person name="Nagata Y."/>
            <person name="Naito S."/>
            <person name="Nakashima M."/>
            <person name="Nakama Y."/>
            <person name="Nakamichi Y."/>
            <person name="Nakamura M."/>
            <person name="Meguro A."/>
            <person name="Negishi M."/>
            <person name="Ohta I."/>
            <person name="Ohta T."/>
            <person name="Okamoto M."/>
            <person name="Ono N."/>
            <person name="Saji S."/>
            <person name="Sakaguchi M."/>
            <person name="Sakai K."/>
            <person name="Shibata M."/>
            <person name="Shimokawa T."/>
            <person name="Song J."/>
            <person name="Takazaki Y."/>
            <person name="Terasawa K."/>
            <person name="Tsugane M."/>
            <person name="Tsuji K."/>
            <person name="Ueda S."/>
            <person name="Waki K."/>
            <person name="Yamagata H."/>
            <person name="Yamamoto M."/>
            <person name="Yamamoto S."/>
            <person name="Yamane H."/>
            <person name="Yoshiki S."/>
            <person name="Yoshihara R."/>
            <person name="Yukawa K."/>
            <person name="Zhong H."/>
            <person name="Yano M."/>
            <person name="Yuan Q."/>
            <person name="Ouyang S."/>
            <person name="Liu J."/>
            <person name="Jones K.M."/>
            <person name="Gansberger K."/>
            <person name="Moffat K."/>
            <person name="Hill J."/>
            <person name="Bera J."/>
            <person name="Fadrosh D."/>
            <person name="Jin S."/>
            <person name="Johri S."/>
            <person name="Kim M."/>
            <person name="Overton L."/>
            <person name="Reardon M."/>
            <person name="Tsitrin T."/>
            <person name="Vuong H."/>
            <person name="Weaver B."/>
            <person name="Ciecko A."/>
            <person name="Tallon L."/>
            <person name="Jackson J."/>
            <person name="Pai G."/>
            <person name="Aken S.V."/>
            <person name="Utterback T."/>
            <person name="Reidmuller S."/>
            <person name="Feldblyum T."/>
            <person name="Hsiao J."/>
            <person name="Zismann V."/>
            <person name="Iobst S."/>
            <person name="de Vazeille A.R."/>
            <person name="Buell C.R."/>
            <person name="Ying K."/>
            <person name="Li Y."/>
            <person name="Lu T."/>
            <person name="Huang Y."/>
            <person name="Zhao Q."/>
            <person name="Feng Q."/>
            <person name="Zhang L."/>
            <person name="Zhu J."/>
            <person name="Weng Q."/>
            <person name="Mu J."/>
            <person name="Lu Y."/>
            <person name="Fan D."/>
            <person name="Liu Y."/>
            <person name="Guan J."/>
            <person name="Zhang Y."/>
            <person name="Yu S."/>
            <person name="Liu X."/>
            <person name="Zhang Y."/>
            <person name="Hong G."/>
            <person name="Han B."/>
            <person name="Choisne N."/>
            <person name="Demange N."/>
            <person name="Orjeda G."/>
            <person name="Samain S."/>
            <person name="Cattolico L."/>
            <person name="Pelletier E."/>
            <person name="Couloux A."/>
            <person name="Segurens B."/>
            <person name="Wincker P."/>
            <person name="D'Hont A."/>
            <person name="Scarpelli C."/>
            <person name="Weissenbach J."/>
            <person name="Salanoubat M."/>
            <person name="Quetier F."/>
            <person name="Yu Y."/>
            <person name="Kim H.R."/>
            <person name="Rambo T."/>
            <person name="Currie J."/>
            <person name="Collura K."/>
            <person name="Luo M."/>
            <person name="Yang T."/>
            <person name="Ammiraju J.S.S."/>
            <person name="Engler F."/>
            <person name="Soderlund C."/>
            <person name="Wing R.A."/>
            <person name="Palmer L.E."/>
            <person name="de la Bastide M."/>
            <person name="Spiegel L."/>
            <person name="Nascimento L."/>
            <person name="Zutavern T."/>
            <person name="O'Shaughnessy A."/>
            <person name="Dike S."/>
            <person name="Dedhia N."/>
            <person name="Preston R."/>
            <person name="Balija V."/>
            <person name="McCombie W.R."/>
            <person name="Chow T."/>
            <person name="Chen H."/>
            <person name="Chung M."/>
            <person name="Chen C."/>
            <person name="Shaw J."/>
            <person name="Wu H."/>
            <person name="Hsiao K."/>
            <person name="Chao Y."/>
            <person name="Chu M."/>
            <person name="Cheng C."/>
            <person name="Hour A."/>
            <person name="Lee P."/>
            <person name="Lin S."/>
            <person name="Lin Y."/>
            <person name="Liou J."/>
            <person name="Liu S."/>
            <person name="Hsing Y."/>
            <person name="Raghuvanshi S."/>
            <person name="Mohanty A."/>
            <person name="Bharti A.K."/>
            <person name="Gaur A."/>
            <person name="Gupta V."/>
            <person name="Kumar D."/>
            <person name="Ravi V."/>
            <person name="Vij S."/>
            <person name="Kapur A."/>
            <person name="Khurana P."/>
            <person name="Khurana P."/>
            <person name="Khurana J.P."/>
            <person name="Tyagi A.K."/>
            <person name="Gaikwad K."/>
            <person name="Singh A."/>
            <person name="Dalal V."/>
            <person name="Srivastava S."/>
            <person name="Dixit A."/>
            <person name="Pal A.K."/>
            <person name="Ghazi I.A."/>
            <person name="Yadav M."/>
            <person name="Pandit A."/>
            <person name="Bhargava A."/>
            <person name="Sureshbabu K."/>
            <person name="Batra K."/>
            <person name="Sharma T.R."/>
            <person name="Mohapatra T."/>
            <person name="Singh N.K."/>
            <person name="Messing J."/>
            <person name="Nelson A.B."/>
            <person name="Fuks G."/>
            <person name="Kavchok S."/>
            <person name="Keizer G."/>
            <person name="Linton E."/>
            <person name="Llaca V."/>
            <person name="Song R."/>
            <person name="Tanyolac B."/>
            <person name="Young S."/>
            <person name="Ho-Il K."/>
            <person name="Hahn J.H."/>
            <person name="Sangsakoo G."/>
            <person name="Vanavichit A."/>
            <person name="de Mattos Luiz.A.T."/>
            <person name="Zimmer P.D."/>
            <person name="Malone G."/>
            <person name="Dellagostin O."/>
            <person name="de Oliveira A.C."/>
            <person name="Bevan M."/>
            <person name="Bancroft I."/>
            <person name="Minx P."/>
            <person name="Cordum H."/>
            <person name="Wilson R."/>
            <person name="Cheng Z."/>
            <person name="Jin W."/>
            <person name="Jiang J."/>
            <person name="Leong S.A."/>
            <person name="Iwama H."/>
            <person name="Gojobori T."/>
            <person name="Itoh T."/>
            <person name="Niimura Y."/>
            <person name="Fujii Y."/>
            <person name="Habara T."/>
            <person name="Sakai H."/>
            <person name="Sato Y."/>
            <person name="Wilson G."/>
            <person name="Kumar K."/>
            <person name="McCouch S."/>
            <person name="Juretic N."/>
            <person name="Hoen D."/>
            <person name="Wright S."/>
            <person name="Bruskiewich R."/>
            <person name="Bureau T."/>
            <person name="Miyao A."/>
            <person name="Hirochika H."/>
            <person name="Nishikawa T."/>
            <person name="Kadowaki K."/>
            <person name="Sugiura M."/>
            <person name="Burr B."/>
            <person name="Sasaki T."/>
        </authorList>
    </citation>
    <scope>NUCLEOTIDE SEQUENCE [LARGE SCALE GENOMIC DNA]</scope>
    <source>
        <strain evidence="3">cv. Nipponbare</strain>
    </source>
</reference>
<accession>Q5VPS1</accession>
<evidence type="ECO:0000313" key="2">
    <source>
        <dbReference type="EMBL" id="BAD68554.1"/>
    </source>
</evidence>
<dbReference type="EMBL" id="AP003564">
    <property type="protein sequence ID" value="BAD68554.1"/>
    <property type="molecule type" value="Genomic_DNA"/>
</dbReference>
<dbReference type="Proteomes" id="UP000000763">
    <property type="component" value="Chromosome 6"/>
</dbReference>
<dbReference type="AlphaFoldDB" id="Q5VPS1"/>
<name>Q5VPS1_ORYSJ</name>
<evidence type="ECO:0000256" key="1">
    <source>
        <dbReference type="SAM" id="MobiDB-lite"/>
    </source>
</evidence>
<proteinExistence type="predicted"/>